<accession>A0A815VE88</accession>
<evidence type="ECO:0000313" key="3">
    <source>
        <dbReference type="EMBL" id="CAF4388587.1"/>
    </source>
</evidence>
<feature type="compositionally biased region" description="Basic and acidic residues" evidence="1">
    <location>
        <begin position="54"/>
        <end position="65"/>
    </location>
</feature>
<sequence length="107" mass="11972">LTQGAQQDIQLLSLITTNQTTEDFVSDKMKQLCKKILLIPSIILSSTKLNKSSEAYKQDNGDELHQPSSQQPQEAESTTVEHLTRKRLIKLTPEAKAVIDQNNSNSH</sequence>
<dbReference type="Proteomes" id="UP000663829">
    <property type="component" value="Unassembled WGS sequence"/>
</dbReference>
<organism evidence="2 4">
    <name type="scientific">Didymodactylos carnosus</name>
    <dbReference type="NCBI Taxonomy" id="1234261"/>
    <lineage>
        <taxon>Eukaryota</taxon>
        <taxon>Metazoa</taxon>
        <taxon>Spiralia</taxon>
        <taxon>Gnathifera</taxon>
        <taxon>Rotifera</taxon>
        <taxon>Eurotatoria</taxon>
        <taxon>Bdelloidea</taxon>
        <taxon>Philodinida</taxon>
        <taxon>Philodinidae</taxon>
        <taxon>Didymodactylos</taxon>
    </lineage>
</organism>
<reference evidence="2" key="1">
    <citation type="submission" date="2021-02" db="EMBL/GenBank/DDBJ databases">
        <authorList>
            <person name="Nowell W R."/>
        </authorList>
    </citation>
    <scope>NUCLEOTIDE SEQUENCE</scope>
</reference>
<feature type="non-terminal residue" evidence="2">
    <location>
        <position position="107"/>
    </location>
</feature>
<proteinExistence type="predicted"/>
<dbReference type="EMBL" id="CAJOBC010090215">
    <property type="protein sequence ID" value="CAF4388587.1"/>
    <property type="molecule type" value="Genomic_DNA"/>
</dbReference>
<dbReference type="AlphaFoldDB" id="A0A815VE88"/>
<dbReference type="Proteomes" id="UP000681722">
    <property type="component" value="Unassembled WGS sequence"/>
</dbReference>
<gene>
    <name evidence="2" type="ORF">GPM918_LOCUS37963</name>
    <name evidence="3" type="ORF">SRO942_LOCUS38752</name>
</gene>
<evidence type="ECO:0000313" key="2">
    <source>
        <dbReference type="EMBL" id="CAF1529399.1"/>
    </source>
</evidence>
<name>A0A815VE88_9BILA</name>
<dbReference type="EMBL" id="CAJNOQ010024640">
    <property type="protein sequence ID" value="CAF1529399.1"/>
    <property type="molecule type" value="Genomic_DNA"/>
</dbReference>
<protein>
    <submittedName>
        <fullName evidence="2">Uncharacterized protein</fullName>
    </submittedName>
</protein>
<evidence type="ECO:0000256" key="1">
    <source>
        <dbReference type="SAM" id="MobiDB-lite"/>
    </source>
</evidence>
<feature type="region of interest" description="Disordered" evidence="1">
    <location>
        <begin position="54"/>
        <end position="82"/>
    </location>
</feature>
<feature type="non-terminal residue" evidence="2">
    <location>
        <position position="1"/>
    </location>
</feature>
<evidence type="ECO:0000313" key="4">
    <source>
        <dbReference type="Proteomes" id="UP000663829"/>
    </source>
</evidence>
<keyword evidence="4" id="KW-1185">Reference proteome</keyword>
<comment type="caution">
    <text evidence="2">The sequence shown here is derived from an EMBL/GenBank/DDBJ whole genome shotgun (WGS) entry which is preliminary data.</text>
</comment>